<evidence type="ECO:0000313" key="7">
    <source>
        <dbReference type="EMBL" id="WFE90957.1"/>
    </source>
</evidence>
<protein>
    <submittedName>
        <fullName evidence="7">4Fe-4S binding protein</fullName>
    </submittedName>
</protein>
<accession>A0ABY8F637</accession>
<name>A0ABY8F637_9HYPH</name>
<evidence type="ECO:0000313" key="8">
    <source>
        <dbReference type="Proteomes" id="UP001209803"/>
    </source>
</evidence>
<dbReference type="PANTHER" id="PTHR43687:SF4">
    <property type="entry name" value="BLR5484 PROTEIN"/>
    <property type="match status" value="1"/>
</dbReference>
<dbReference type="InterPro" id="IPR017896">
    <property type="entry name" value="4Fe4S_Fe-S-bd"/>
</dbReference>
<dbReference type="Gene3D" id="3.30.70.20">
    <property type="match status" value="2"/>
</dbReference>
<keyword evidence="1" id="KW-0004">4Fe-4S</keyword>
<dbReference type="PROSITE" id="PS00198">
    <property type="entry name" value="4FE4S_FER_1"/>
    <property type="match status" value="2"/>
</dbReference>
<feature type="domain" description="4Fe-4S ferredoxin-type" evidence="6">
    <location>
        <begin position="546"/>
        <end position="575"/>
    </location>
</feature>
<keyword evidence="4" id="KW-0411">Iron-sulfur</keyword>
<feature type="domain" description="4Fe-4S ferredoxin-type" evidence="6">
    <location>
        <begin position="515"/>
        <end position="544"/>
    </location>
</feature>
<dbReference type="InterPro" id="IPR050572">
    <property type="entry name" value="Fe-S_Ferredoxin"/>
</dbReference>
<gene>
    <name evidence="7" type="ORF">K1718_06300</name>
</gene>
<keyword evidence="3" id="KW-0408">Iron</keyword>
<dbReference type="RefSeq" id="WP_265683121.1">
    <property type="nucleotide sequence ID" value="NZ_CP120863.1"/>
</dbReference>
<dbReference type="PANTHER" id="PTHR43687">
    <property type="entry name" value="ADENYLYLSULFATE REDUCTASE, BETA SUBUNIT"/>
    <property type="match status" value="1"/>
</dbReference>
<feature type="region of interest" description="Disordered" evidence="5">
    <location>
        <begin position="649"/>
        <end position="672"/>
    </location>
</feature>
<evidence type="ECO:0000259" key="6">
    <source>
        <dbReference type="PROSITE" id="PS51379"/>
    </source>
</evidence>
<evidence type="ECO:0000256" key="5">
    <source>
        <dbReference type="SAM" id="MobiDB-lite"/>
    </source>
</evidence>
<sequence length="672" mass="72497">MPHAKMAAGDPWGEDAQTMTEPRLLLCDCLKSQTIDAERIEQATGISCSKVYTELCRKEAAIAEDALQKGGVLIACQQERTAFEELAADIEAEDPGFIDIRDRAGWTNDTRNASAKMAALVAEALIPSRGDKVMDVTSEGTCLIFGESEAALSAAEQLCEILSVTVLLAPEAETPMTDDRRFDIVRGRINTVTGALGQFNLSFDALQERIPGGRGPMTFSEPRSGGRTQCDVVLDLSRNAPMVPAPEKREGYLRADPGNTGAMTKAILEASQLTGTFEKPIFVKLNEQLCAHSRAEKTGCTRCLDLCPTGAITPAGDHVAVDALICAGCGSCSSVCPSGAISYDAPSADFTFKRVQTLAATWRKLEDTEPRLLVHDAGHGAELIRMSARYGSGLPADVLPLEVDALASFGHAEILSALGSGFAGVTILLSPTTETDGIPFQLDLAKTIGDPERIKVIEPRDPDQLDEALGQADTEALQIQPILPIGSRRQVTRLSAKALNPDEKMIELPAGAPYGAVQLNVDSCTLCLSCVSLCPSGALKENPDQPQLRFQEDACLQCGICVNICPESALTLDPRLNLTDDALRPHVLKEEEPFNCVECGKPFGVRSTVERLTEKLAGKHSMFQNEKAARLIQMCDDCRVNSVYHSENNPFAHGERTPVRTTDDYISKRRDH</sequence>
<feature type="compositionally biased region" description="Basic and acidic residues" evidence="5">
    <location>
        <begin position="653"/>
        <end position="672"/>
    </location>
</feature>
<keyword evidence="8" id="KW-1185">Reference proteome</keyword>
<dbReference type="EMBL" id="CP120863">
    <property type="protein sequence ID" value="WFE90957.1"/>
    <property type="molecule type" value="Genomic_DNA"/>
</dbReference>
<dbReference type="PROSITE" id="PS51379">
    <property type="entry name" value="4FE4S_FER_2"/>
    <property type="match status" value="3"/>
</dbReference>
<keyword evidence="2" id="KW-0479">Metal-binding</keyword>
<dbReference type="SUPFAM" id="SSF54862">
    <property type="entry name" value="4Fe-4S ferredoxins"/>
    <property type="match status" value="1"/>
</dbReference>
<proteinExistence type="predicted"/>
<reference evidence="7 8" key="1">
    <citation type="submission" date="2023-03" db="EMBL/GenBank/DDBJ databases">
        <title>Roseibium porphyridii sp. nov. and Roseibium rhodosorbium sp. nov. isolated from marine algae, Porphyridium cruentum and Rhodosorus marinus, respectively.</title>
        <authorList>
            <person name="Lee M.W."/>
            <person name="Choi B.J."/>
            <person name="Lee J.K."/>
            <person name="Choi D.G."/>
            <person name="Baek J.H."/>
            <person name="Bayburt H."/>
            <person name="Kim J.M."/>
            <person name="Han D.M."/>
            <person name="Kim K.H."/>
            <person name="Jeon C.O."/>
        </authorList>
    </citation>
    <scope>NUCLEOTIDE SEQUENCE [LARGE SCALE GENOMIC DNA]</scope>
    <source>
        <strain evidence="7 8">KMA01</strain>
    </source>
</reference>
<dbReference type="InterPro" id="IPR017900">
    <property type="entry name" value="4Fe4S_Fe_S_CS"/>
</dbReference>
<feature type="domain" description="4Fe-4S ferredoxin-type" evidence="6">
    <location>
        <begin position="317"/>
        <end position="346"/>
    </location>
</feature>
<dbReference type="Pfam" id="PF13187">
    <property type="entry name" value="Fer4_9"/>
    <property type="match status" value="1"/>
</dbReference>
<dbReference type="Pfam" id="PF12838">
    <property type="entry name" value="Fer4_7"/>
    <property type="match status" value="1"/>
</dbReference>
<dbReference type="Proteomes" id="UP001209803">
    <property type="component" value="Chromosome"/>
</dbReference>
<evidence type="ECO:0000256" key="2">
    <source>
        <dbReference type="ARBA" id="ARBA00022723"/>
    </source>
</evidence>
<evidence type="ECO:0000256" key="1">
    <source>
        <dbReference type="ARBA" id="ARBA00022485"/>
    </source>
</evidence>
<evidence type="ECO:0000256" key="3">
    <source>
        <dbReference type="ARBA" id="ARBA00023004"/>
    </source>
</evidence>
<organism evidence="7 8">
    <name type="scientific">Roseibium porphyridii</name>
    <dbReference type="NCBI Taxonomy" id="2866279"/>
    <lineage>
        <taxon>Bacteria</taxon>
        <taxon>Pseudomonadati</taxon>
        <taxon>Pseudomonadota</taxon>
        <taxon>Alphaproteobacteria</taxon>
        <taxon>Hyphomicrobiales</taxon>
        <taxon>Stappiaceae</taxon>
        <taxon>Roseibium</taxon>
    </lineage>
</organism>
<evidence type="ECO:0000256" key="4">
    <source>
        <dbReference type="ARBA" id="ARBA00023014"/>
    </source>
</evidence>